<comment type="similarity">
    <text evidence="3">Belongs to the Nudix hydrolase family.</text>
</comment>
<dbReference type="Gene3D" id="3.90.79.10">
    <property type="entry name" value="Nucleoside Triphosphate Pyrophosphohydrolase"/>
    <property type="match status" value="1"/>
</dbReference>
<feature type="domain" description="Nudix hydrolase" evidence="5">
    <location>
        <begin position="16"/>
        <end position="149"/>
    </location>
</feature>
<dbReference type="PROSITE" id="PS51462">
    <property type="entry name" value="NUDIX"/>
    <property type="match status" value="1"/>
</dbReference>
<dbReference type="CDD" id="cd04673">
    <property type="entry name" value="NUDIX_ADPRase"/>
    <property type="match status" value="1"/>
</dbReference>
<protein>
    <submittedName>
        <fullName evidence="6">NUDIX domain-containing protein</fullName>
    </submittedName>
</protein>
<comment type="cofactor">
    <cofactor evidence="1">
        <name>Mg(2+)</name>
        <dbReference type="ChEBI" id="CHEBI:18420"/>
    </cofactor>
</comment>
<dbReference type="Pfam" id="PF00293">
    <property type="entry name" value="NUDIX"/>
    <property type="match status" value="1"/>
</dbReference>
<dbReference type="PRINTS" id="PR00502">
    <property type="entry name" value="NUDIXFAMILY"/>
</dbReference>
<name>A0A549TAL4_9HYPH</name>
<dbReference type="EMBL" id="VJMG01000027">
    <property type="protein sequence ID" value="TRL38916.1"/>
    <property type="molecule type" value="Genomic_DNA"/>
</dbReference>
<accession>A0A549TAL4</accession>
<dbReference type="InterPro" id="IPR020476">
    <property type="entry name" value="Nudix_hydrolase"/>
</dbReference>
<sequence length="154" mass="16558">MTIAAPPSTQPAPCSARPQAASSAILEREGRLLLIRRRNPPSADLYAFPGGRAEPGEMPAQTALREFLEETGITARDPHLFATYDLETRDEAGNLQSHFFLSVFLVKADATTPAIAADDAADAGWFTLEEIRSLPVPPSVLDCAERLIAGREGV</sequence>
<evidence type="ECO:0000313" key="6">
    <source>
        <dbReference type="EMBL" id="TRL38916.1"/>
    </source>
</evidence>
<gene>
    <name evidence="6" type="ORF">FNA46_11310</name>
</gene>
<dbReference type="AlphaFoldDB" id="A0A549TAL4"/>
<evidence type="ECO:0000256" key="4">
    <source>
        <dbReference type="SAM" id="MobiDB-lite"/>
    </source>
</evidence>
<feature type="region of interest" description="Disordered" evidence="4">
    <location>
        <begin position="1"/>
        <end position="21"/>
    </location>
</feature>
<evidence type="ECO:0000259" key="5">
    <source>
        <dbReference type="PROSITE" id="PS51462"/>
    </source>
</evidence>
<keyword evidence="7" id="KW-1185">Reference proteome</keyword>
<dbReference type="InterPro" id="IPR020084">
    <property type="entry name" value="NUDIX_hydrolase_CS"/>
</dbReference>
<evidence type="ECO:0000256" key="2">
    <source>
        <dbReference type="ARBA" id="ARBA00022801"/>
    </source>
</evidence>
<dbReference type="PROSITE" id="PS00893">
    <property type="entry name" value="NUDIX_BOX"/>
    <property type="match status" value="1"/>
</dbReference>
<keyword evidence="2 3" id="KW-0378">Hydrolase</keyword>
<evidence type="ECO:0000256" key="1">
    <source>
        <dbReference type="ARBA" id="ARBA00001946"/>
    </source>
</evidence>
<dbReference type="SUPFAM" id="SSF55811">
    <property type="entry name" value="Nudix"/>
    <property type="match status" value="1"/>
</dbReference>
<dbReference type="Proteomes" id="UP000316801">
    <property type="component" value="Unassembled WGS sequence"/>
</dbReference>
<reference evidence="6 7" key="1">
    <citation type="submission" date="2019-07" db="EMBL/GenBank/DDBJ databases">
        <title>Ln-dependent methylotrophs.</title>
        <authorList>
            <person name="Tani A."/>
        </authorList>
    </citation>
    <scope>NUCLEOTIDE SEQUENCE [LARGE SCALE GENOMIC DNA]</scope>
    <source>
        <strain evidence="6 7">SM12</strain>
    </source>
</reference>
<evidence type="ECO:0000256" key="3">
    <source>
        <dbReference type="RuleBase" id="RU003476"/>
    </source>
</evidence>
<proteinExistence type="inferred from homology"/>
<comment type="caution">
    <text evidence="6">The sequence shown here is derived from an EMBL/GenBank/DDBJ whole genome shotgun (WGS) entry which is preliminary data.</text>
</comment>
<dbReference type="InterPro" id="IPR015797">
    <property type="entry name" value="NUDIX_hydrolase-like_dom_sf"/>
</dbReference>
<dbReference type="PANTHER" id="PTHR43736">
    <property type="entry name" value="ADP-RIBOSE PYROPHOSPHATASE"/>
    <property type="match status" value="1"/>
</dbReference>
<dbReference type="PANTHER" id="PTHR43736:SF1">
    <property type="entry name" value="DIHYDRONEOPTERIN TRIPHOSPHATE DIPHOSPHATASE"/>
    <property type="match status" value="1"/>
</dbReference>
<dbReference type="RefSeq" id="WP_143125302.1">
    <property type="nucleotide sequence ID" value="NZ_VJMG01000027.1"/>
</dbReference>
<dbReference type="InterPro" id="IPR000086">
    <property type="entry name" value="NUDIX_hydrolase_dom"/>
</dbReference>
<organism evidence="6 7">
    <name type="scientific">Rhizobium straminoryzae</name>
    <dbReference type="NCBI Taxonomy" id="1387186"/>
    <lineage>
        <taxon>Bacteria</taxon>
        <taxon>Pseudomonadati</taxon>
        <taxon>Pseudomonadota</taxon>
        <taxon>Alphaproteobacteria</taxon>
        <taxon>Hyphomicrobiales</taxon>
        <taxon>Rhizobiaceae</taxon>
        <taxon>Rhizobium/Agrobacterium group</taxon>
        <taxon>Rhizobium</taxon>
    </lineage>
</organism>
<evidence type="ECO:0000313" key="7">
    <source>
        <dbReference type="Proteomes" id="UP000316801"/>
    </source>
</evidence>
<dbReference type="GO" id="GO:0016787">
    <property type="term" value="F:hydrolase activity"/>
    <property type="evidence" value="ECO:0007669"/>
    <property type="project" value="UniProtKB-KW"/>
</dbReference>